<evidence type="ECO:0000313" key="1">
    <source>
        <dbReference type="EMBL" id="MDR7378860.1"/>
    </source>
</evidence>
<name>A0ABU2CBY5_9BURK</name>
<evidence type="ECO:0000313" key="2">
    <source>
        <dbReference type="Proteomes" id="UP001180487"/>
    </source>
</evidence>
<keyword evidence="2" id="KW-1185">Reference proteome</keyword>
<accession>A0ABU2CBY5</accession>
<reference evidence="1 2" key="1">
    <citation type="submission" date="2023-07" db="EMBL/GenBank/DDBJ databases">
        <title>Sorghum-associated microbial communities from plants grown in Nebraska, USA.</title>
        <authorList>
            <person name="Schachtman D."/>
        </authorList>
    </citation>
    <scope>NUCLEOTIDE SEQUENCE [LARGE SCALE GENOMIC DNA]</scope>
    <source>
        <strain evidence="1 2">BE313</strain>
    </source>
</reference>
<evidence type="ECO:0008006" key="3">
    <source>
        <dbReference type="Google" id="ProtNLM"/>
    </source>
</evidence>
<dbReference type="EMBL" id="JAVDXT010000003">
    <property type="protein sequence ID" value="MDR7378860.1"/>
    <property type="molecule type" value="Genomic_DNA"/>
</dbReference>
<protein>
    <recommendedName>
        <fullName evidence="3">Cell division protein FtsI</fullName>
    </recommendedName>
</protein>
<organism evidence="1 2">
    <name type="scientific">Rhodoferax ferrireducens</name>
    <dbReference type="NCBI Taxonomy" id="192843"/>
    <lineage>
        <taxon>Bacteria</taxon>
        <taxon>Pseudomonadati</taxon>
        <taxon>Pseudomonadota</taxon>
        <taxon>Betaproteobacteria</taxon>
        <taxon>Burkholderiales</taxon>
        <taxon>Comamonadaceae</taxon>
        <taxon>Rhodoferax</taxon>
    </lineage>
</organism>
<gene>
    <name evidence="1" type="ORF">J2X19_003554</name>
</gene>
<dbReference type="Proteomes" id="UP001180487">
    <property type="component" value="Unassembled WGS sequence"/>
</dbReference>
<proteinExistence type="predicted"/>
<dbReference type="RefSeq" id="WP_310375151.1">
    <property type="nucleotide sequence ID" value="NZ_JAVDXT010000003.1"/>
</dbReference>
<comment type="caution">
    <text evidence="1">The sequence shown here is derived from an EMBL/GenBank/DDBJ whole genome shotgun (WGS) entry which is preliminary data.</text>
</comment>
<sequence length="183" mass="20231">MVIFPKLYRLLWIGGLCGMQTACSLFTPVPLWELVKVSGIAASTVIAVGPSKATDTVYHIHPTFKKVCIELNPHSQAVEILPALQSELRLHQIESRIYEAGTGGNNCEIWLHYVAYIEWAIPPFTNEYKTYLTTATLTLRNADGKVLSRSSYALDPVYGMGKWSSVRSKIAPVVTAVVTGFEN</sequence>